<dbReference type="InterPro" id="IPR001789">
    <property type="entry name" value="Sig_transdc_resp-reg_receiver"/>
</dbReference>
<keyword evidence="4" id="KW-1185">Reference proteome</keyword>
<feature type="modified residue" description="4-aspartylphosphate" evidence="1">
    <location>
        <position position="61"/>
    </location>
</feature>
<evidence type="ECO:0000313" key="4">
    <source>
        <dbReference type="Proteomes" id="UP000800984"/>
    </source>
</evidence>
<gene>
    <name evidence="3" type="ORF">G4D72_09290</name>
</gene>
<evidence type="ECO:0000259" key="2">
    <source>
        <dbReference type="PROSITE" id="PS50110"/>
    </source>
</evidence>
<proteinExistence type="predicted"/>
<protein>
    <submittedName>
        <fullName evidence="3">Response regulator transcription factor</fullName>
    </submittedName>
</protein>
<organism evidence="3 4">
    <name type="scientific">Flavobacterium difficile</name>
    <dbReference type="NCBI Taxonomy" id="2709659"/>
    <lineage>
        <taxon>Bacteria</taxon>
        <taxon>Pseudomonadati</taxon>
        <taxon>Bacteroidota</taxon>
        <taxon>Flavobacteriia</taxon>
        <taxon>Flavobacteriales</taxon>
        <taxon>Flavobacteriaceae</taxon>
        <taxon>Flavobacterium</taxon>
    </lineage>
</organism>
<evidence type="ECO:0000313" key="3">
    <source>
        <dbReference type="EMBL" id="NHM02300.1"/>
    </source>
</evidence>
<feature type="domain" description="Response regulatory" evidence="2">
    <location>
        <begin position="4"/>
        <end position="133"/>
    </location>
</feature>
<dbReference type="Gene3D" id="3.40.50.2300">
    <property type="match status" value="1"/>
</dbReference>
<reference evidence="3 4" key="1">
    <citation type="submission" date="2020-02" db="EMBL/GenBank/DDBJ databases">
        <authorList>
            <person name="Chen W.-M."/>
        </authorList>
    </citation>
    <scope>NUCLEOTIDE SEQUENCE [LARGE SCALE GENOMIC DNA]</scope>
    <source>
        <strain evidence="3 4">KDG-16</strain>
    </source>
</reference>
<dbReference type="PROSITE" id="PS50110">
    <property type="entry name" value="RESPONSE_REGULATORY"/>
    <property type="match status" value="1"/>
</dbReference>
<dbReference type="SUPFAM" id="SSF52172">
    <property type="entry name" value="CheY-like"/>
    <property type="match status" value="1"/>
</dbReference>
<evidence type="ECO:0000256" key="1">
    <source>
        <dbReference type="PROSITE-ProRule" id="PRU00169"/>
    </source>
</evidence>
<accession>A0ABX0I822</accession>
<name>A0ABX0I822_9FLAO</name>
<sequence>MTLNILLIDDHPAILSGYLSVLNFNEKNIKLLPTFCHNCEDAYNIITKPENANFFDIIFVDRSLPPFLKMKLKYGEDVAILAREYQPKAKIVILTAHSEAFIIYDILFKAKPNGLIIKGDATGEILLEAFDSILNNKTFYSATVTDRMKELLERENYLDSINRQIIVLLAQGFKNKTISMQLGLSDSAIEKRKCKIKDFFLINKGTDEELIIEARKLGFI</sequence>
<dbReference type="InterPro" id="IPR011006">
    <property type="entry name" value="CheY-like_superfamily"/>
</dbReference>
<keyword evidence="1" id="KW-0597">Phosphoprotein</keyword>
<dbReference type="RefSeq" id="WP_166077408.1">
    <property type="nucleotide sequence ID" value="NZ_JAAJBT010000005.1"/>
</dbReference>
<dbReference type="EMBL" id="JAAJBT010000005">
    <property type="protein sequence ID" value="NHM02300.1"/>
    <property type="molecule type" value="Genomic_DNA"/>
</dbReference>
<dbReference type="Proteomes" id="UP000800984">
    <property type="component" value="Unassembled WGS sequence"/>
</dbReference>
<comment type="caution">
    <text evidence="3">The sequence shown here is derived from an EMBL/GenBank/DDBJ whole genome shotgun (WGS) entry which is preliminary data.</text>
</comment>